<feature type="domain" description="EF-hand" evidence="2">
    <location>
        <begin position="77"/>
        <end position="92"/>
    </location>
</feature>
<reference evidence="3 4" key="1">
    <citation type="submission" date="2019-02" db="EMBL/GenBank/DDBJ databases">
        <title>Deep-cultivation of Planctomycetes and their phenomic and genomic characterization uncovers novel biology.</title>
        <authorList>
            <person name="Wiegand S."/>
            <person name="Jogler M."/>
            <person name="Boedeker C."/>
            <person name="Pinto D."/>
            <person name="Vollmers J."/>
            <person name="Rivas-Marin E."/>
            <person name="Kohn T."/>
            <person name="Peeters S.H."/>
            <person name="Heuer A."/>
            <person name="Rast P."/>
            <person name="Oberbeckmann S."/>
            <person name="Bunk B."/>
            <person name="Jeske O."/>
            <person name="Meyerdierks A."/>
            <person name="Storesund J.E."/>
            <person name="Kallscheuer N."/>
            <person name="Luecker S."/>
            <person name="Lage O.M."/>
            <person name="Pohl T."/>
            <person name="Merkel B.J."/>
            <person name="Hornburger P."/>
            <person name="Mueller R.-W."/>
            <person name="Bruemmer F."/>
            <person name="Labrenz M."/>
            <person name="Spormann A.M."/>
            <person name="Op Den Camp H."/>
            <person name="Overmann J."/>
            <person name="Amann R."/>
            <person name="Jetten M.S.M."/>
            <person name="Mascher T."/>
            <person name="Medema M.H."/>
            <person name="Devos D.P."/>
            <person name="Kaster A.-K."/>
            <person name="Ovreas L."/>
            <person name="Rohde M."/>
            <person name="Galperin M.Y."/>
            <person name="Jogler C."/>
        </authorList>
    </citation>
    <scope>NUCLEOTIDE SEQUENCE [LARGE SCALE GENOMIC DNA]</scope>
    <source>
        <strain evidence="3 4">Pla123a</strain>
    </source>
</reference>
<evidence type="ECO:0000313" key="3">
    <source>
        <dbReference type="EMBL" id="TWT75632.1"/>
    </source>
</evidence>
<dbReference type="Proteomes" id="UP000318478">
    <property type="component" value="Unassembled WGS sequence"/>
</dbReference>
<organism evidence="3 4">
    <name type="scientific">Posidoniimonas polymericola</name>
    <dbReference type="NCBI Taxonomy" id="2528002"/>
    <lineage>
        <taxon>Bacteria</taxon>
        <taxon>Pseudomonadati</taxon>
        <taxon>Planctomycetota</taxon>
        <taxon>Planctomycetia</taxon>
        <taxon>Pirellulales</taxon>
        <taxon>Lacipirellulaceae</taxon>
        <taxon>Posidoniimonas</taxon>
    </lineage>
</organism>
<dbReference type="InterPro" id="IPR011992">
    <property type="entry name" value="EF-hand-dom_pair"/>
</dbReference>
<dbReference type="PROSITE" id="PS00018">
    <property type="entry name" value="EF_HAND_1"/>
    <property type="match status" value="1"/>
</dbReference>
<evidence type="ECO:0000259" key="2">
    <source>
        <dbReference type="Pfam" id="PF13202"/>
    </source>
</evidence>
<feature type="domain" description="EF-hand" evidence="2">
    <location>
        <begin position="47"/>
        <end position="65"/>
    </location>
</feature>
<protein>
    <submittedName>
        <fullName evidence="3">EF hand</fullName>
    </submittedName>
</protein>
<sequence length="216" mass="22329" precursor="true">MSWNAPRTCHRLHPLLMLASCCSLGCGSGSPAIPIPKVNPGGAAAAAMEMYDADADGALSTEEIAACPGLEAAAALYDSDGDGVITAAEIKTRLGKWRDAKIAIVSLSCKVTLDGRPLSDATVTLTPEGYLGDQINTASGVTGRRGSAVVSIPAEVMPAGSEGFRGVNYGTYRVAIEHPSVSIPERYQRTSVLGLEVAPDCGAPYASFELRSESKG</sequence>
<accession>A0A5C5YL80</accession>
<keyword evidence="4" id="KW-1185">Reference proteome</keyword>
<dbReference type="GO" id="GO:0005509">
    <property type="term" value="F:calcium ion binding"/>
    <property type="evidence" value="ECO:0007669"/>
    <property type="project" value="InterPro"/>
</dbReference>
<feature type="signal peptide" evidence="1">
    <location>
        <begin position="1"/>
        <end position="25"/>
    </location>
</feature>
<dbReference type="EMBL" id="SJPO01000007">
    <property type="protein sequence ID" value="TWT75632.1"/>
    <property type="molecule type" value="Genomic_DNA"/>
</dbReference>
<proteinExistence type="predicted"/>
<name>A0A5C5YL80_9BACT</name>
<evidence type="ECO:0000313" key="4">
    <source>
        <dbReference type="Proteomes" id="UP000318478"/>
    </source>
</evidence>
<dbReference type="SUPFAM" id="SSF47473">
    <property type="entry name" value="EF-hand"/>
    <property type="match status" value="1"/>
</dbReference>
<keyword evidence="1" id="KW-0732">Signal</keyword>
<dbReference type="InterPro" id="IPR002048">
    <property type="entry name" value="EF_hand_dom"/>
</dbReference>
<dbReference type="InterPro" id="IPR018247">
    <property type="entry name" value="EF_Hand_1_Ca_BS"/>
</dbReference>
<feature type="chain" id="PRO_5022924886" evidence="1">
    <location>
        <begin position="26"/>
        <end position="216"/>
    </location>
</feature>
<dbReference type="Pfam" id="PF13202">
    <property type="entry name" value="EF-hand_5"/>
    <property type="match status" value="2"/>
</dbReference>
<dbReference type="Gene3D" id="1.10.238.10">
    <property type="entry name" value="EF-hand"/>
    <property type="match status" value="1"/>
</dbReference>
<gene>
    <name evidence="3" type="ORF">Pla123a_31420</name>
</gene>
<evidence type="ECO:0000256" key="1">
    <source>
        <dbReference type="SAM" id="SignalP"/>
    </source>
</evidence>
<dbReference type="AlphaFoldDB" id="A0A5C5YL80"/>
<comment type="caution">
    <text evidence="3">The sequence shown here is derived from an EMBL/GenBank/DDBJ whole genome shotgun (WGS) entry which is preliminary data.</text>
</comment>